<dbReference type="AlphaFoldDB" id="A0A5N3P954"/>
<evidence type="ECO:0000313" key="2">
    <source>
        <dbReference type="EMBL" id="KAB0266260.1"/>
    </source>
</evidence>
<sequence>MRFHDADLAEALADGRLWIESQPDRAPGGSRAEADFAELPEDGKAQAKRRLYYLRDWNGWASPSSASHLSKKLRPNSLVRSAIELPPTPRFVGGATARDSAINSAISLTGRRTRAIERNGGQPRPARRWSHGRARVQLRLQKVEVILIDEFHHVVEASGERTLNKVGDWLKQQSKRTNIPLVLTGLPHSASVLEINKQFARICPYRFSRASFDWQDSDRRRAFRLFLAQLDAELPFDDWSCLGDTDKARRIYLASDRHLGNLMLLVDPQVCGTGE</sequence>
<evidence type="ECO:0000313" key="3">
    <source>
        <dbReference type="Proteomes" id="UP000325684"/>
    </source>
</evidence>
<gene>
    <name evidence="2" type="ORF">FEZ63_14880</name>
</gene>
<reference evidence="2 3" key="1">
    <citation type="journal article" date="2019" name="Microorganisms">
        <title>Genome Insights into the Novel Species Microvirga brassicacearum, a Rapeseed Endophyte with Biotechnological Potential.</title>
        <authorList>
            <person name="Jimenez-Gomez A."/>
            <person name="Saati-Santamaria Z."/>
            <person name="Igual J.M."/>
            <person name="Rivas R."/>
            <person name="Mateos P.F."/>
            <person name="Garcia-Fraile P."/>
        </authorList>
    </citation>
    <scope>NUCLEOTIDE SEQUENCE [LARGE SCALE GENOMIC DNA]</scope>
    <source>
        <strain evidence="2 3">CDVBN77</strain>
    </source>
</reference>
<evidence type="ECO:0008006" key="4">
    <source>
        <dbReference type="Google" id="ProtNLM"/>
    </source>
</evidence>
<evidence type="ECO:0000256" key="1">
    <source>
        <dbReference type="SAM" id="MobiDB-lite"/>
    </source>
</evidence>
<dbReference type="InterPro" id="IPR008868">
    <property type="entry name" value="TniB"/>
</dbReference>
<feature type="region of interest" description="Disordered" evidence="1">
    <location>
        <begin position="21"/>
        <end position="40"/>
    </location>
</feature>
<comment type="caution">
    <text evidence="2">The sequence shown here is derived from an EMBL/GenBank/DDBJ whole genome shotgun (WGS) entry which is preliminary data.</text>
</comment>
<dbReference type="Pfam" id="PF05621">
    <property type="entry name" value="TniB"/>
    <property type="match status" value="1"/>
</dbReference>
<dbReference type="OrthoDB" id="7586206at2"/>
<dbReference type="Proteomes" id="UP000325684">
    <property type="component" value="Unassembled WGS sequence"/>
</dbReference>
<protein>
    <recommendedName>
        <fullName evidence="4">Transposase</fullName>
    </recommendedName>
</protein>
<name>A0A5N3P954_9HYPH</name>
<accession>A0A5N3P954</accession>
<keyword evidence="3" id="KW-1185">Reference proteome</keyword>
<dbReference type="EMBL" id="VCMV01000023">
    <property type="protein sequence ID" value="KAB0266260.1"/>
    <property type="molecule type" value="Genomic_DNA"/>
</dbReference>
<proteinExistence type="predicted"/>
<organism evidence="2 3">
    <name type="scientific">Microvirga brassicacearum</name>
    <dbReference type="NCBI Taxonomy" id="2580413"/>
    <lineage>
        <taxon>Bacteria</taxon>
        <taxon>Pseudomonadati</taxon>
        <taxon>Pseudomonadota</taxon>
        <taxon>Alphaproteobacteria</taxon>
        <taxon>Hyphomicrobiales</taxon>
        <taxon>Methylobacteriaceae</taxon>
        <taxon>Microvirga</taxon>
    </lineage>
</organism>